<evidence type="ECO:0000256" key="3">
    <source>
        <dbReference type="ARBA" id="ARBA00022692"/>
    </source>
</evidence>
<keyword evidence="12" id="KW-1185">Reference proteome</keyword>
<evidence type="ECO:0000256" key="6">
    <source>
        <dbReference type="ARBA" id="ARBA00023136"/>
    </source>
</evidence>
<reference evidence="11 12" key="1">
    <citation type="journal article" date="2014" name="Nat. Commun.">
        <title>Molecular traces of alternative social organization in a termite genome.</title>
        <authorList>
            <person name="Terrapon N."/>
            <person name="Li C."/>
            <person name="Robertson H.M."/>
            <person name="Ji L."/>
            <person name="Meng X."/>
            <person name="Booth W."/>
            <person name="Chen Z."/>
            <person name="Childers C.P."/>
            <person name="Glastad K.M."/>
            <person name="Gokhale K."/>
            <person name="Gowin J."/>
            <person name="Gronenberg W."/>
            <person name="Hermansen R.A."/>
            <person name="Hu H."/>
            <person name="Hunt B.G."/>
            <person name="Huylmans A.K."/>
            <person name="Khalil S.M."/>
            <person name="Mitchell R.D."/>
            <person name="Munoz-Torres M.C."/>
            <person name="Mustard J.A."/>
            <person name="Pan H."/>
            <person name="Reese J.T."/>
            <person name="Scharf M.E."/>
            <person name="Sun F."/>
            <person name="Vogel H."/>
            <person name="Xiao J."/>
            <person name="Yang W."/>
            <person name="Yang Z."/>
            <person name="Yang Z."/>
            <person name="Zhou J."/>
            <person name="Zhu J."/>
            <person name="Brent C.S."/>
            <person name="Elsik C.G."/>
            <person name="Goodisman M.A."/>
            <person name="Liberles D.A."/>
            <person name="Roe R.M."/>
            <person name="Vargo E.L."/>
            <person name="Vilcinskas A."/>
            <person name="Wang J."/>
            <person name="Bornberg-Bauer E."/>
            <person name="Korb J."/>
            <person name="Zhang G."/>
            <person name="Liebig J."/>
        </authorList>
    </citation>
    <scope>NUCLEOTIDE SEQUENCE [LARGE SCALE GENOMIC DNA]</scope>
    <source>
        <tissue evidence="11">Whole organism</tissue>
    </source>
</reference>
<dbReference type="SUPFAM" id="SSF81324">
    <property type="entry name" value="Voltage-gated potassium channels"/>
    <property type="match status" value="2"/>
</dbReference>
<feature type="domain" description="Potassium channel" evidence="10">
    <location>
        <begin position="130"/>
        <end position="188"/>
    </location>
</feature>
<evidence type="ECO:0000256" key="7">
    <source>
        <dbReference type="ARBA" id="ARBA00023303"/>
    </source>
</evidence>
<dbReference type="GO" id="GO:0015271">
    <property type="term" value="F:outward rectifier potassium channel activity"/>
    <property type="evidence" value="ECO:0007669"/>
    <property type="project" value="TreeGrafter"/>
</dbReference>
<dbReference type="InterPro" id="IPR003280">
    <property type="entry name" value="2pore_dom_K_chnl"/>
</dbReference>
<dbReference type="PANTHER" id="PTHR11003:SF352">
    <property type="entry name" value="BCDNA.GH04802-RELATED"/>
    <property type="match status" value="1"/>
</dbReference>
<dbReference type="OMA" id="TPQSEWG"/>
<dbReference type="Proteomes" id="UP000027135">
    <property type="component" value="Unassembled WGS sequence"/>
</dbReference>
<feature type="transmembrane region" description="Helical" evidence="9">
    <location>
        <begin position="281"/>
        <end position="303"/>
    </location>
</feature>
<dbReference type="EMBL" id="KK853235">
    <property type="protein sequence ID" value="KDR09567.1"/>
    <property type="molecule type" value="Genomic_DNA"/>
</dbReference>
<dbReference type="PRINTS" id="PR01333">
    <property type="entry name" value="2POREKCHANEL"/>
</dbReference>
<feature type="transmembrane region" description="Helical" evidence="9">
    <location>
        <begin position="138"/>
        <end position="156"/>
    </location>
</feature>
<evidence type="ECO:0000256" key="8">
    <source>
        <dbReference type="RuleBase" id="RU003857"/>
    </source>
</evidence>
<keyword evidence="4 9" id="KW-1133">Transmembrane helix</keyword>
<comment type="subcellular location">
    <subcellularLocation>
        <location evidence="1">Membrane</location>
        <topology evidence="1">Multi-pass membrane protein</topology>
    </subcellularLocation>
</comment>
<evidence type="ECO:0000256" key="1">
    <source>
        <dbReference type="ARBA" id="ARBA00004141"/>
    </source>
</evidence>
<keyword evidence="7 8" id="KW-0407">Ion channel</keyword>
<feature type="transmembrane region" description="Helical" evidence="9">
    <location>
        <begin position="163"/>
        <end position="181"/>
    </location>
</feature>
<keyword evidence="5 8" id="KW-0406">Ion transport</keyword>
<evidence type="ECO:0000256" key="9">
    <source>
        <dbReference type="SAM" id="Phobius"/>
    </source>
</evidence>
<keyword evidence="2 8" id="KW-0813">Transport</keyword>
<evidence type="ECO:0000259" key="10">
    <source>
        <dbReference type="Pfam" id="PF07885"/>
    </source>
</evidence>
<dbReference type="eggNOG" id="KOG1418">
    <property type="taxonomic scope" value="Eukaryota"/>
</dbReference>
<dbReference type="InParanoid" id="A0A067QMW6"/>
<dbReference type="AlphaFoldDB" id="A0A067QMW6"/>
<dbReference type="Pfam" id="PF07885">
    <property type="entry name" value="Ion_trans_2"/>
    <property type="match status" value="2"/>
</dbReference>
<organism evidence="11 12">
    <name type="scientific">Zootermopsis nevadensis</name>
    <name type="common">Dampwood termite</name>
    <dbReference type="NCBI Taxonomy" id="136037"/>
    <lineage>
        <taxon>Eukaryota</taxon>
        <taxon>Metazoa</taxon>
        <taxon>Ecdysozoa</taxon>
        <taxon>Arthropoda</taxon>
        <taxon>Hexapoda</taxon>
        <taxon>Insecta</taxon>
        <taxon>Pterygota</taxon>
        <taxon>Neoptera</taxon>
        <taxon>Polyneoptera</taxon>
        <taxon>Dictyoptera</taxon>
        <taxon>Blattodea</taxon>
        <taxon>Blattoidea</taxon>
        <taxon>Termitoidae</taxon>
        <taxon>Termopsidae</taxon>
        <taxon>Zootermopsis</taxon>
    </lineage>
</organism>
<evidence type="ECO:0000313" key="12">
    <source>
        <dbReference type="Proteomes" id="UP000027135"/>
    </source>
</evidence>
<evidence type="ECO:0000256" key="5">
    <source>
        <dbReference type="ARBA" id="ARBA00023065"/>
    </source>
</evidence>
<gene>
    <name evidence="11" type="ORF">L798_00526</name>
</gene>
<dbReference type="FunCoup" id="A0A067QMW6">
    <property type="interactions" value="12"/>
</dbReference>
<accession>A0A067QMW6</accession>
<feature type="transmembrane region" description="Helical" evidence="9">
    <location>
        <begin position="31"/>
        <end position="56"/>
    </location>
</feature>
<evidence type="ECO:0000256" key="2">
    <source>
        <dbReference type="ARBA" id="ARBA00022448"/>
    </source>
</evidence>
<comment type="similarity">
    <text evidence="8">Belongs to the two pore domain potassium channel (TC 1.A.1.8) family.</text>
</comment>
<dbReference type="GO" id="GO:0030322">
    <property type="term" value="P:stabilization of membrane potential"/>
    <property type="evidence" value="ECO:0007669"/>
    <property type="project" value="TreeGrafter"/>
</dbReference>
<name>A0A067QMW6_ZOONE</name>
<feature type="transmembrane region" description="Helical" evidence="9">
    <location>
        <begin position="315"/>
        <end position="332"/>
    </location>
</feature>
<proteinExistence type="inferred from homology"/>
<dbReference type="InterPro" id="IPR013099">
    <property type="entry name" value="K_chnl_dom"/>
</dbReference>
<dbReference type="GO" id="GO:0022841">
    <property type="term" value="F:potassium ion leak channel activity"/>
    <property type="evidence" value="ECO:0007669"/>
    <property type="project" value="TreeGrafter"/>
</dbReference>
<evidence type="ECO:0000256" key="4">
    <source>
        <dbReference type="ARBA" id="ARBA00022989"/>
    </source>
</evidence>
<protein>
    <recommendedName>
        <fullName evidence="10">Potassium channel domain-containing protein</fullName>
    </recommendedName>
</protein>
<feature type="transmembrane region" description="Helical" evidence="9">
    <location>
        <begin position="344"/>
        <end position="367"/>
    </location>
</feature>
<evidence type="ECO:0000313" key="11">
    <source>
        <dbReference type="EMBL" id="KDR09567.1"/>
    </source>
</evidence>
<keyword evidence="3 8" id="KW-0812">Transmembrane</keyword>
<dbReference type="GO" id="GO:0005886">
    <property type="term" value="C:plasma membrane"/>
    <property type="evidence" value="ECO:0007669"/>
    <property type="project" value="TreeGrafter"/>
</dbReference>
<dbReference type="Gene3D" id="1.10.287.70">
    <property type="match status" value="1"/>
</dbReference>
<dbReference type="PANTHER" id="PTHR11003">
    <property type="entry name" value="POTASSIUM CHANNEL, SUBFAMILY K"/>
    <property type="match status" value="1"/>
</dbReference>
<feature type="non-terminal residue" evidence="11">
    <location>
        <position position="389"/>
    </location>
</feature>
<sequence>MERKRSSRRYGSGRYRRKSWGQKCKDYFREFIAFMFSNVGIIGLVVGYTIAGAFVFSAIEGGDTPSAGARVRQLRNDTALRLWDLSCCGLNVFSEETWRQSVSKELEAYQQHIVSFIQDGYDITGSGNRSRTLSFSGWFLYSLTVITTIGYGNIAPQTEIGKVVTIIYAIIGMPLFLLYLSNIGDILAKSFKWTYAKCCLCYGCCDGASRRRALRRHQLALQQPASVGAFIGDDWRVQYVVDTEDEAGGDVAVRIERCADGDQGDESSSSGDDERYDPQTVTVPVTLCLAIMVGYICFGAVLFSEWEGWNFLDSSYFCFISLSTIGFGDIVPGKRVISSQEIQLSFIFCSVYLMLGMALIAMCFNLMQEEVVHKTRTCMQALRSMFSCK</sequence>
<feature type="domain" description="Potassium channel" evidence="10">
    <location>
        <begin position="291"/>
        <end position="371"/>
    </location>
</feature>
<keyword evidence="6 9" id="KW-0472">Membrane</keyword>